<dbReference type="InterPro" id="IPR002762">
    <property type="entry name" value="CbiX-like"/>
</dbReference>
<dbReference type="Proteomes" id="UP000019591">
    <property type="component" value="Plasmid EAL2_808p"/>
</dbReference>
<name>W8TIA8_PEPAC</name>
<evidence type="ECO:0000256" key="2">
    <source>
        <dbReference type="ARBA" id="ARBA00023239"/>
    </source>
</evidence>
<dbReference type="PANTHER" id="PTHR33542">
    <property type="entry name" value="SIROHYDROCHLORIN FERROCHELATASE, CHLOROPLASTIC"/>
    <property type="match status" value="1"/>
</dbReference>
<dbReference type="eggNOG" id="COG2138">
    <property type="taxonomic scope" value="Bacteria"/>
</dbReference>
<keyword evidence="3" id="KW-0614">Plasmid</keyword>
<reference evidence="3 4" key="1">
    <citation type="journal article" date="2014" name="Genome Announc.">
        <title>Complete Genome Sequence of Amino Acid-Utilizing Eubacterium acidaminophilum al-2 (DSM 3953).</title>
        <authorList>
            <person name="Poehlein A."/>
            <person name="Andreesen J.R."/>
            <person name="Daniel R."/>
        </authorList>
    </citation>
    <scope>NUCLEOTIDE SEQUENCE [LARGE SCALE GENOMIC DNA]</scope>
    <source>
        <strain evidence="3 4">DSM 3953</strain>
        <plasmid evidence="4">Plasmid EAL2_808p</plasmid>
    </source>
</reference>
<dbReference type="EMBL" id="CP007453">
    <property type="protein sequence ID" value="AHM57573.1"/>
    <property type="molecule type" value="Genomic_DNA"/>
</dbReference>
<evidence type="ECO:0000313" key="4">
    <source>
        <dbReference type="Proteomes" id="UP000019591"/>
    </source>
</evidence>
<dbReference type="AlphaFoldDB" id="W8TIA8"/>
<geneLocation type="plasmid" evidence="3 4">
    <name>EAL2_808p</name>
</geneLocation>
<dbReference type="GO" id="GO:0016829">
    <property type="term" value="F:lyase activity"/>
    <property type="evidence" value="ECO:0007669"/>
    <property type="project" value="UniProtKB-KW"/>
</dbReference>
<dbReference type="SUPFAM" id="SSF53800">
    <property type="entry name" value="Chelatase"/>
    <property type="match status" value="1"/>
</dbReference>
<organism evidence="3 4">
    <name type="scientific">Peptoclostridium acidaminophilum DSM 3953</name>
    <dbReference type="NCBI Taxonomy" id="1286171"/>
    <lineage>
        <taxon>Bacteria</taxon>
        <taxon>Bacillati</taxon>
        <taxon>Bacillota</taxon>
        <taxon>Clostridia</taxon>
        <taxon>Peptostreptococcales</taxon>
        <taxon>Peptoclostridiaceae</taxon>
        <taxon>Peptoclostridium</taxon>
    </lineage>
</organism>
<dbReference type="Pfam" id="PF01903">
    <property type="entry name" value="CbiX"/>
    <property type="match status" value="1"/>
</dbReference>
<proteinExistence type="predicted"/>
<dbReference type="HOGENOM" id="CLU_065901_2_0_9"/>
<dbReference type="PATRIC" id="fig|1286171.3.peg.2244"/>
<dbReference type="OrthoDB" id="9797895at2"/>
<dbReference type="InterPro" id="IPR050963">
    <property type="entry name" value="Sirohydro_Cobaltochel/CbiX"/>
</dbReference>
<accession>W8TIA8</accession>
<dbReference type="PANTHER" id="PTHR33542:SF3">
    <property type="entry name" value="SIROHYDROCHLORIN FERROCHELATASE, CHLOROPLASTIC"/>
    <property type="match status" value="1"/>
</dbReference>
<keyword evidence="2" id="KW-0456">Lyase</keyword>
<dbReference type="CDD" id="cd03416">
    <property type="entry name" value="CbiX_SirB_N"/>
    <property type="match status" value="1"/>
</dbReference>
<keyword evidence="1" id="KW-0479">Metal-binding</keyword>
<keyword evidence="4" id="KW-1185">Reference proteome</keyword>
<sequence length="123" mass="13649">MEGILVIGHGSRSSDAKDIFFSIVNSLDARFPDKSVKGCFMEISSPNIEETVEIMYSEGVRSMVALPYFLFPGIHIKEDIPEILERIKAKYPDMSIAFAQPLGFDEKLVDILAHRAAEAISGK</sequence>
<evidence type="ECO:0000313" key="3">
    <source>
        <dbReference type="EMBL" id="AHM57573.1"/>
    </source>
</evidence>
<gene>
    <name evidence="3" type="primary">cbiX</name>
    <name evidence="3" type="ORF">EAL2_808p00660</name>
</gene>
<dbReference type="GO" id="GO:0046872">
    <property type="term" value="F:metal ion binding"/>
    <property type="evidence" value="ECO:0007669"/>
    <property type="project" value="UniProtKB-KW"/>
</dbReference>
<evidence type="ECO:0000256" key="1">
    <source>
        <dbReference type="ARBA" id="ARBA00022723"/>
    </source>
</evidence>
<protein>
    <submittedName>
        <fullName evidence="3">Cobalamin (Vitamin B12) biosynthesis CbiX protein CbiX</fullName>
    </submittedName>
</protein>
<dbReference type="Gene3D" id="3.40.50.1400">
    <property type="match status" value="1"/>
</dbReference>
<dbReference type="KEGG" id="eac:EAL2_808p00660"/>
<dbReference type="RefSeq" id="WP_025436488.1">
    <property type="nucleotide sequence ID" value="NZ_CP007453.1"/>
</dbReference>